<dbReference type="OrthoDB" id="9790031at2"/>
<dbReference type="NCBIfam" id="TIGR00099">
    <property type="entry name" value="Cof-subfamily"/>
    <property type="match status" value="1"/>
</dbReference>
<accession>G9WI60</accession>
<dbReference type="Pfam" id="PF08282">
    <property type="entry name" value="Hydrolase_3"/>
    <property type="match status" value="1"/>
</dbReference>
<keyword evidence="1" id="KW-0378">Hydrolase</keyword>
<protein>
    <submittedName>
        <fullName evidence="1">Cof family hydrolase HAD superfamily</fullName>
    </submittedName>
</protein>
<dbReference type="InterPro" id="IPR036412">
    <property type="entry name" value="HAD-like_sf"/>
</dbReference>
<dbReference type="InterPro" id="IPR006379">
    <property type="entry name" value="HAD-SF_hydro_IIB"/>
</dbReference>
<dbReference type="RefSeq" id="WP_007745938.1">
    <property type="nucleotide sequence ID" value="NZ_CM001398.1"/>
</dbReference>
<keyword evidence="2" id="KW-1185">Reference proteome</keyword>
<dbReference type="GO" id="GO:0016791">
    <property type="term" value="F:phosphatase activity"/>
    <property type="evidence" value="ECO:0007669"/>
    <property type="project" value="TreeGrafter"/>
</dbReference>
<dbReference type="GO" id="GO:0000287">
    <property type="term" value="F:magnesium ion binding"/>
    <property type="evidence" value="ECO:0007669"/>
    <property type="project" value="TreeGrafter"/>
</dbReference>
<dbReference type="PANTHER" id="PTHR10000:SF8">
    <property type="entry name" value="HAD SUPERFAMILY HYDROLASE-LIKE, TYPE 3"/>
    <property type="match status" value="1"/>
</dbReference>
<dbReference type="STRING" id="336988.NT96_05985"/>
<evidence type="ECO:0000313" key="1">
    <source>
        <dbReference type="EMBL" id="EHN59182.1"/>
    </source>
</evidence>
<dbReference type="PANTHER" id="PTHR10000">
    <property type="entry name" value="PHOSPHOSERINE PHOSPHATASE"/>
    <property type="match status" value="1"/>
</dbReference>
<dbReference type="eggNOG" id="COG0561">
    <property type="taxonomic scope" value="Bacteria"/>
</dbReference>
<dbReference type="SFLD" id="SFLDG01140">
    <property type="entry name" value="C2.B:_Phosphomannomutase_and_P"/>
    <property type="match status" value="1"/>
</dbReference>
<dbReference type="AlphaFoldDB" id="G9WI60"/>
<dbReference type="CDD" id="cd07516">
    <property type="entry name" value="HAD_Pase"/>
    <property type="match status" value="1"/>
</dbReference>
<dbReference type="InterPro" id="IPR023214">
    <property type="entry name" value="HAD_sf"/>
</dbReference>
<sequence>MTIKLIALDLDNTLLNGQSRISSRNEHVLKQLHEGGVKVVLTTGRPIKGILPFITQLGLTADEDYSINFNGGLVERNSDRKVIFSRYITKNDIRPINQLAQEMRFPLDGITIDRAFSVIDIRKSGYQSFIGDLMPFTDVTFAALPEKNFFKFVSQTDAAQVQAIQNATQSNLDLTIVKSRPNLLEFLPNGVNKSLGLGKLLDHFGWTFENVMSFGDEENDLPMIKAAGMGVAMENAIPAVKAVSNATTKNNLEDGVAVFLEHYFDL</sequence>
<dbReference type="NCBIfam" id="TIGR01484">
    <property type="entry name" value="HAD-SF-IIB"/>
    <property type="match status" value="1"/>
</dbReference>
<dbReference type="PATRIC" id="fig|1045004.4.peg.1079"/>
<name>G9WI60_9LACO</name>
<proteinExistence type="predicted"/>
<organism evidence="1 2">
    <name type="scientific">Oenococcus kitaharae DSM 17330</name>
    <dbReference type="NCBI Taxonomy" id="1045004"/>
    <lineage>
        <taxon>Bacteria</taxon>
        <taxon>Bacillati</taxon>
        <taxon>Bacillota</taxon>
        <taxon>Bacilli</taxon>
        <taxon>Lactobacillales</taxon>
        <taxon>Lactobacillaceae</taxon>
        <taxon>Oenococcus</taxon>
    </lineage>
</organism>
<gene>
    <name evidence="1" type="ORF">OKIT_1079</name>
</gene>
<dbReference type="GO" id="GO:0005829">
    <property type="term" value="C:cytosol"/>
    <property type="evidence" value="ECO:0007669"/>
    <property type="project" value="TreeGrafter"/>
</dbReference>
<comment type="caution">
    <text evidence="1">The sequence shown here is derived from an EMBL/GenBank/DDBJ whole genome shotgun (WGS) entry which is preliminary data.</text>
</comment>
<reference evidence="1 2" key="1">
    <citation type="journal article" date="2012" name="PLoS ONE">
        <title>Functional divergence in the genus oenococcus as predicted by genome sequencing of the newly-described species, Oenococcus kitaharae.</title>
        <authorList>
            <person name="Borneman A.R."/>
            <person name="McCarthy J.M."/>
            <person name="Chambers P.J."/>
            <person name="Bartowsky E.J."/>
        </authorList>
    </citation>
    <scope>NUCLEOTIDE SEQUENCE [LARGE SCALE GENOMIC DNA]</scope>
    <source>
        <strain evidence="2">DSM17330</strain>
    </source>
</reference>
<dbReference type="Gene3D" id="3.30.1240.10">
    <property type="match status" value="1"/>
</dbReference>
<dbReference type="Proteomes" id="UP000004959">
    <property type="component" value="Chromosome"/>
</dbReference>
<dbReference type="InterPro" id="IPR000150">
    <property type="entry name" value="Cof"/>
</dbReference>
<dbReference type="SUPFAM" id="SSF56784">
    <property type="entry name" value="HAD-like"/>
    <property type="match status" value="1"/>
</dbReference>
<dbReference type="EMBL" id="AFVZ01000001">
    <property type="protein sequence ID" value="EHN59182.1"/>
    <property type="molecule type" value="Genomic_DNA"/>
</dbReference>
<dbReference type="HOGENOM" id="CLU_044146_0_1_9"/>
<evidence type="ECO:0000313" key="2">
    <source>
        <dbReference type="Proteomes" id="UP000004959"/>
    </source>
</evidence>
<dbReference type="Gene3D" id="3.40.50.1000">
    <property type="entry name" value="HAD superfamily/HAD-like"/>
    <property type="match status" value="1"/>
</dbReference>
<dbReference type="SFLD" id="SFLDS00003">
    <property type="entry name" value="Haloacid_Dehalogenase"/>
    <property type="match status" value="1"/>
</dbReference>